<reference evidence="2" key="1">
    <citation type="submission" date="2021-06" db="EMBL/GenBank/DDBJ databases">
        <authorList>
            <person name="Kallberg Y."/>
            <person name="Tangrot J."/>
            <person name="Rosling A."/>
        </authorList>
    </citation>
    <scope>NUCLEOTIDE SEQUENCE</scope>
    <source>
        <strain evidence="2">FL966</strain>
    </source>
</reference>
<evidence type="ECO:0000313" key="3">
    <source>
        <dbReference type="Proteomes" id="UP000789759"/>
    </source>
</evidence>
<dbReference type="InterPro" id="IPR012337">
    <property type="entry name" value="RNaseH-like_sf"/>
</dbReference>
<dbReference type="AlphaFoldDB" id="A0A9N9K2D2"/>
<feature type="transmembrane region" description="Helical" evidence="1">
    <location>
        <begin position="156"/>
        <end position="176"/>
    </location>
</feature>
<proteinExistence type="predicted"/>
<keyword evidence="3" id="KW-1185">Reference proteome</keyword>
<keyword evidence="1" id="KW-1133">Transmembrane helix</keyword>
<accession>A0A9N9K2D2</accession>
<gene>
    <name evidence="2" type="ORF">CPELLU_LOCUS18261</name>
</gene>
<evidence type="ECO:0000256" key="1">
    <source>
        <dbReference type="SAM" id="Phobius"/>
    </source>
</evidence>
<keyword evidence="1" id="KW-0472">Membrane</keyword>
<name>A0A9N9K2D2_9GLOM</name>
<sequence length="190" mass="21687">DKIKKVLTDIGANKFGAVVSDTVSAMTLAKQYILAKYLAILLIRCIVHHVQLICNDIVYKTLFEKNVLQQYQSFVTFFYTSHRSGAILYNEITCFMINKSGLKKVCIKQILENDNLALISDLRNFIRNQQFWTNAEILAKILLLAKNNIKIVKSKATTMAAIFLFFLQIATAINALEKNSLPEHTKFHKQ</sequence>
<dbReference type="EMBL" id="CAJVQA010035397">
    <property type="protein sequence ID" value="CAG8807085.1"/>
    <property type="molecule type" value="Genomic_DNA"/>
</dbReference>
<feature type="non-terminal residue" evidence="2">
    <location>
        <position position="1"/>
    </location>
</feature>
<organism evidence="2 3">
    <name type="scientific">Cetraspora pellucida</name>
    <dbReference type="NCBI Taxonomy" id="1433469"/>
    <lineage>
        <taxon>Eukaryota</taxon>
        <taxon>Fungi</taxon>
        <taxon>Fungi incertae sedis</taxon>
        <taxon>Mucoromycota</taxon>
        <taxon>Glomeromycotina</taxon>
        <taxon>Glomeromycetes</taxon>
        <taxon>Diversisporales</taxon>
        <taxon>Gigasporaceae</taxon>
        <taxon>Cetraspora</taxon>
    </lineage>
</organism>
<protein>
    <submittedName>
        <fullName evidence="2">10190_t:CDS:1</fullName>
    </submittedName>
</protein>
<keyword evidence="1" id="KW-0812">Transmembrane</keyword>
<comment type="caution">
    <text evidence="2">The sequence shown here is derived from an EMBL/GenBank/DDBJ whole genome shotgun (WGS) entry which is preliminary data.</text>
</comment>
<dbReference type="Proteomes" id="UP000789759">
    <property type="component" value="Unassembled WGS sequence"/>
</dbReference>
<dbReference type="SUPFAM" id="SSF53098">
    <property type="entry name" value="Ribonuclease H-like"/>
    <property type="match status" value="1"/>
</dbReference>
<evidence type="ECO:0000313" key="2">
    <source>
        <dbReference type="EMBL" id="CAG8807085.1"/>
    </source>
</evidence>
<feature type="non-terminal residue" evidence="2">
    <location>
        <position position="190"/>
    </location>
</feature>
<dbReference type="OrthoDB" id="2428910at2759"/>